<dbReference type="AlphaFoldDB" id="A0A812AUX6"/>
<feature type="compositionally biased region" description="Basic and acidic residues" evidence="7">
    <location>
        <begin position="492"/>
        <end position="502"/>
    </location>
</feature>
<feature type="transmembrane region" description="Helical" evidence="8">
    <location>
        <begin position="440"/>
        <end position="462"/>
    </location>
</feature>
<keyword evidence="5" id="KW-0325">Glycoprotein</keyword>
<dbReference type="Gene3D" id="2.60.40.10">
    <property type="entry name" value="Immunoglobulins"/>
    <property type="match status" value="1"/>
</dbReference>
<evidence type="ECO:0000313" key="10">
    <source>
        <dbReference type="EMBL" id="CAE1159464.1"/>
    </source>
</evidence>
<dbReference type="InterPro" id="IPR013098">
    <property type="entry name" value="Ig_I-set"/>
</dbReference>
<dbReference type="InterPro" id="IPR032675">
    <property type="entry name" value="LRR_dom_sf"/>
</dbReference>
<dbReference type="Pfam" id="PF07679">
    <property type="entry name" value="I-set"/>
    <property type="match status" value="1"/>
</dbReference>
<accession>A0A812AUX6</accession>
<protein>
    <recommendedName>
        <fullName evidence="9">Ig-like domain-containing protein</fullName>
    </recommendedName>
</protein>
<dbReference type="SMART" id="SM00082">
    <property type="entry name" value="LRRCT"/>
    <property type="match status" value="1"/>
</dbReference>
<dbReference type="InterPro" id="IPR003598">
    <property type="entry name" value="Ig_sub2"/>
</dbReference>
<feature type="compositionally biased region" description="Polar residues" evidence="7">
    <location>
        <begin position="785"/>
        <end position="795"/>
    </location>
</feature>
<organism evidence="10 11">
    <name type="scientific">Acanthosepion pharaonis</name>
    <name type="common">Pharaoh cuttlefish</name>
    <name type="synonym">Sepia pharaonis</name>
    <dbReference type="NCBI Taxonomy" id="158019"/>
    <lineage>
        <taxon>Eukaryota</taxon>
        <taxon>Metazoa</taxon>
        <taxon>Spiralia</taxon>
        <taxon>Lophotrochozoa</taxon>
        <taxon>Mollusca</taxon>
        <taxon>Cephalopoda</taxon>
        <taxon>Coleoidea</taxon>
        <taxon>Decapodiformes</taxon>
        <taxon>Sepiida</taxon>
        <taxon>Sepiina</taxon>
        <taxon>Sepiidae</taxon>
        <taxon>Acanthosepion</taxon>
    </lineage>
</organism>
<feature type="region of interest" description="Disordered" evidence="7">
    <location>
        <begin position="573"/>
        <end position="684"/>
    </location>
</feature>
<evidence type="ECO:0000256" key="7">
    <source>
        <dbReference type="SAM" id="MobiDB-lite"/>
    </source>
</evidence>
<evidence type="ECO:0000256" key="8">
    <source>
        <dbReference type="SAM" id="Phobius"/>
    </source>
</evidence>
<evidence type="ECO:0000256" key="5">
    <source>
        <dbReference type="ARBA" id="ARBA00023180"/>
    </source>
</evidence>
<dbReference type="SMART" id="SM00408">
    <property type="entry name" value="IGc2"/>
    <property type="match status" value="1"/>
</dbReference>
<dbReference type="SUPFAM" id="SSF48726">
    <property type="entry name" value="Immunoglobulin"/>
    <property type="match status" value="1"/>
</dbReference>
<feature type="domain" description="Ig-like" evidence="9">
    <location>
        <begin position="316"/>
        <end position="416"/>
    </location>
</feature>
<dbReference type="Gene3D" id="3.80.10.10">
    <property type="entry name" value="Ribonuclease Inhibitor"/>
    <property type="match status" value="2"/>
</dbReference>
<feature type="region of interest" description="Disordered" evidence="7">
    <location>
        <begin position="526"/>
        <end position="558"/>
    </location>
</feature>
<dbReference type="PROSITE" id="PS51450">
    <property type="entry name" value="LRR"/>
    <property type="match status" value="1"/>
</dbReference>
<proteinExistence type="predicted"/>
<dbReference type="Pfam" id="PF13855">
    <property type="entry name" value="LRR_8"/>
    <property type="match status" value="1"/>
</dbReference>
<keyword evidence="6" id="KW-0393">Immunoglobulin domain</keyword>
<dbReference type="SMART" id="SM00369">
    <property type="entry name" value="LRR_TYP"/>
    <property type="match status" value="5"/>
</dbReference>
<keyword evidence="8" id="KW-1133">Transmembrane helix</keyword>
<keyword evidence="3" id="KW-0677">Repeat</keyword>
<feature type="region of interest" description="Disordered" evidence="7">
    <location>
        <begin position="785"/>
        <end position="858"/>
    </location>
</feature>
<evidence type="ECO:0000256" key="6">
    <source>
        <dbReference type="ARBA" id="ARBA00023319"/>
    </source>
</evidence>
<sequence length="858" mass="95959">MLHSSWLTFSSSLPILMLGRAKMSPKTLVRLLRNGPSSKTRNANLNVSCLYFLLLLWNLPLLSASLPSSPSASPSSKPKTSDAAACLTEVDYMGIYAVNCSNGGLKRVPQDLRANLWTLDLNHNRIFLDIPVMQFAKYESLRKLLLRNNSIAEIHTNAFTGLVSLITLDLHSNKITDVPTEALRSLPALQTLILSANSIQHIGKGAFPDLPYLAELRIDGNHLFIVDDYALSSLINLQHLSIQNNAVKTLSNMVFHNFGRGLLSLDLYNNPWLCDCHIRWMRDWIIKRQIHWESNTKRPICAGPYTNKDKYFTLVPSRHFACKVIMYSSGTSLTLQEGHNVSLICKLYSDPPAEIMWLRNEEKVTSGNGHYEIAEYGDVIKSLALFIKGFSKEDAGLYKCLAKNPIGVDSITYTLSLDADNPNRLALEMETQGSIFGAKAAIIFAAVVVLVIIVLLTILLVFRHMRNQRKRQEKIRLTIEDFFDKNATAGRQETKMRGRASDQIETGEMDPLYETVANEGNYVSFKSDPVDSEDVSQLYSPSTVTTHMNDSQSDLEPNNASFWLSESASPLLGPVSDDQSTPLYQNNNNSHHLSLRGNKQREVPLTTFPRTAVGSYSSFKTGSPRFVASNRRHPNKNNNRQLQQQLANDRQQFHQHHHNKNNNNNNNNNNDDDEEEEEEEEEHHVVVEAVNNDNQFHLSKLNGNNNNNNNNNINNNVGGGVGSIRLKSNTLGRDQLFSKLYNNKQNPNFVYNASYSAYDPIYNKPPSKGQPYAYTSLPCEADSKQSLSTYTSPQCTPKDEKNKRCSSLGNVGIGDLVPPRKPPRFYSRSSMSAQSAGDLDDPISSPLPGSTDEFGTAV</sequence>
<keyword evidence="2" id="KW-0732">Signal</keyword>
<dbReference type="InterPro" id="IPR013783">
    <property type="entry name" value="Ig-like_fold"/>
</dbReference>
<evidence type="ECO:0000256" key="3">
    <source>
        <dbReference type="ARBA" id="ARBA00022737"/>
    </source>
</evidence>
<evidence type="ECO:0000313" key="11">
    <source>
        <dbReference type="Proteomes" id="UP000597762"/>
    </source>
</evidence>
<feature type="region of interest" description="Disordered" evidence="7">
    <location>
        <begin position="490"/>
        <end position="511"/>
    </location>
</feature>
<comment type="caution">
    <text evidence="10">The sequence shown here is derived from an EMBL/GenBank/DDBJ whole genome shotgun (WGS) entry which is preliminary data.</text>
</comment>
<dbReference type="PANTHER" id="PTHR24366:SF96">
    <property type="entry name" value="LEUCINE RICH REPEAT CONTAINING 53"/>
    <property type="match status" value="1"/>
</dbReference>
<evidence type="ECO:0000256" key="1">
    <source>
        <dbReference type="ARBA" id="ARBA00022614"/>
    </source>
</evidence>
<dbReference type="InterPro" id="IPR036179">
    <property type="entry name" value="Ig-like_dom_sf"/>
</dbReference>
<evidence type="ECO:0000256" key="4">
    <source>
        <dbReference type="ARBA" id="ARBA00023157"/>
    </source>
</evidence>
<dbReference type="PANTHER" id="PTHR24366">
    <property type="entry name" value="IG(IMMUNOGLOBULIN) AND LRR(LEUCINE RICH REPEAT) DOMAINS"/>
    <property type="match status" value="1"/>
</dbReference>
<evidence type="ECO:0000256" key="2">
    <source>
        <dbReference type="ARBA" id="ARBA00022729"/>
    </source>
</evidence>
<reference evidence="10" key="1">
    <citation type="submission" date="2021-01" db="EMBL/GenBank/DDBJ databases">
        <authorList>
            <person name="Li R."/>
            <person name="Bekaert M."/>
        </authorList>
    </citation>
    <scope>NUCLEOTIDE SEQUENCE</scope>
    <source>
        <strain evidence="10">Farmed</strain>
    </source>
</reference>
<feature type="compositionally biased region" description="Polar residues" evidence="7">
    <location>
        <begin position="577"/>
        <end position="592"/>
    </location>
</feature>
<dbReference type="InterPro" id="IPR003599">
    <property type="entry name" value="Ig_sub"/>
</dbReference>
<dbReference type="SMART" id="SM00409">
    <property type="entry name" value="IG"/>
    <property type="match status" value="1"/>
</dbReference>
<dbReference type="InterPro" id="IPR001611">
    <property type="entry name" value="Leu-rich_rpt"/>
</dbReference>
<dbReference type="PROSITE" id="PS50835">
    <property type="entry name" value="IG_LIKE"/>
    <property type="match status" value="1"/>
</dbReference>
<dbReference type="Proteomes" id="UP000597762">
    <property type="component" value="Unassembled WGS sequence"/>
</dbReference>
<dbReference type="SUPFAM" id="SSF52058">
    <property type="entry name" value="L domain-like"/>
    <property type="match status" value="1"/>
</dbReference>
<dbReference type="OrthoDB" id="6287768at2759"/>
<keyword evidence="4" id="KW-1015">Disulfide bond</keyword>
<keyword evidence="8" id="KW-0812">Transmembrane</keyword>
<dbReference type="InterPro" id="IPR000483">
    <property type="entry name" value="Cys-rich_flank_reg_C"/>
</dbReference>
<keyword evidence="8" id="KW-0472">Membrane</keyword>
<dbReference type="InterPro" id="IPR003591">
    <property type="entry name" value="Leu-rich_rpt_typical-subtyp"/>
</dbReference>
<dbReference type="InterPro" id="IPR007110">
    <property type="entry name" value="Ig-like_dom"/>
</dbReference>
<feature type="compositionally biased region" description="Low complexity" evidence="7">
    <location>
        <begin position="636"/>
        <end position="650"/>
    </location>
</feature>
<name>A0A812AUX6_ACAPH</name>
<feature type="compositionally biased region" description="Polar residues" evidence="7">
    <location>
        <begin position="535"/>
        <end position="558"/>
    </location>
</feature>
<gene>
    <name evidence="10" type="ORF">SPHA_5950</name>
</gene>
<keyword evidence="11" id="KW-1185">Reference proteome</keyword>
<keyword evidence="1" id="KW-0433">Leucine-rich repeat</keyword>
<dbReference type="EMBL" id="CAHIKZ030000196">
    <property type="protein sequence ID" value="CAE1159464.1"/>
    <property type="molecule type" value="Genomic_DNA"/>
</dbReference>
<evidence type="ECO:0000259" key="9">
    <source>
        <dbReference type="PROSITE" id="PS50835"/>
    </source>
</evidence>
<dbReference type="FunFam" id="2.60.40.10:FF:000032">
    <property type="entry name" value="palladin isoform X1"/>
    <property type="match status" value="1"/>
</dbReference>
<feature type="compositionally biased region" description="Acidic residues" evidence="7">
    <location>
        <begin position="670"/>
        <end position="681"/>
    </location>
</feature>